<accession>A0A5B7WRI7</accession>
<dbReference type="PANTHER" id="PTHR11839:SF31">
    <property type="entry name" value="ADP-RIBOSE PYROPHOSPHATASE"/>
    <property type="match status" value="1"/>
</dbReference>
<dbReference type="GO" id="GO:0006753">
    <property type="term" value="P:nucleoside phosphate metabolic process"/>
    <property type="evidence" value="ECO:0007669"/>
    <property type="project" value="TreeGrafter"/>
</dbReference>
<dbReference type="Proteomes" id="UP000307000">
    <property type="component" value="Chromosome"/>
</dbReference>
<organism evidence="3 4">
    <name type="scientific">Glutamicibacter creatinolyticus</name>
    <dbReference type="NCBI Taxonomy" id="162496"/>
    <lineage>
        <taxon>Bacteria</taxon>
        <taxon>Bacillati</taxon>
        <taxon>Actinomycetota</taxon>
        <taxon>Actinomycetes</taxon>
        <taxon>Micrococcales</taxon>
        <taxon>Micrococcaceae</taxon>
        <taxon>Glutamicibacter</taxon>
    </lineage>
</organism>
<dbReference type="GO" id="GO:0005829">
    <property type="term" value="C:cytosol"/>
    <property type="evidence" value="ECO:0007669"/>
    <property type="project" value="TreeGrafter"/>
</dbReference>
<dbReference type="EMBL" id="CP034412">
    <property type="protein sequence ID" value="QCY46701.1"/>
    <property type="molecule type" value="Genomic_DNA"/>
</dbReference>
<reference evidence="3 4" key="1">
    <citation type="submission" date="2018-12" db="EMBL/GenBank/DDBJ databases">
        <title>Complete Genome Sequence of Glutamicibacter creatinolyticus strain LGCM259,isolated from an abscess of a 12-year-old mare in Italy.</title>
        <authorList>
            <person name="Santos R.G."/>
            <person name="Silva A.L."/>
            <person name="Seyffert N."/>
            <person name="Castro T.L.P."/>
            <person name="Attili A.R."/>
            <person name="Rifici C."/>
            <person name="Mazzullo G."/>
            <person name="Brenig B."/>
            <person name="Venanzi F."/>
            <person name="Azevedo V."/>
        </authorList>
    </citation>
    <scope>NUCLEOTIDE SEQUENCE [LARGE SCALE GENOMIC DNA]</scope>
    <source>
        <strain evidence="3 4">LGCM 259</strain>
    </source>
</reference>
<dbReference type="KEGG" id="gcr:GcLGCM259_0949"/>
<dbReference type="GO" id="GO:0016787">
    <property type="term" value="F:hydrolase activity"/>
    <property type="evidence" value="ECO:0007669"/>
    <property type="project" value="UniProtKB-KW"/>
</dbReference>
<protein>
    <submittedName>
        <fullName evidence="3">ADP-ribose pyrophosphatase</fullName>
    </submittedName>
</protein>
<feature type="domain" description="Nudix hydrolase" evidence="2">
    <location>
        <begin position="49"/>
        <end position="189"/>
    </location>
</feature>
<keyword evidence="1" id="KW-0378">Hydrolase</keyword>
<dbReference type="RefSeq" id="WP_138925931.1">
    <property type="nucleotide sequence ID" value="NZ_CP034412.1"/>
</dbReference>
<keyword evidence="4" id="KW-1185">Reference proteome</keyword>
<dbReference type="GO" id="GO:0019693">
    <property type="term" value="P:ribose phosphate metabolic process"/>
    <property type="evidence" value="ECO:0007669"/>
    <property type="project" value="TreeGrafter"/>
</dbReference>
<dbReference type="InterPro" id="IPR015797">
    <property type="entry name" value="NUDIX_hydrolase-like_dom_sf"/>
</dbReference>
<evidence type="ECO:0000259" key="2">
    <source>
        <dbReference type="PROSITE" id="PS51462"/>
    </source>
</evidence>
<name>A0A5B7WRI7_9MICC</name>
<dbReference type="Pfam" id="PF00293">
    <property type="entry name" value="NUDIX"/>
    <property type="match status" value="1"/>
</dbReference>
<evidence type="ECO:0000256" key="1">
    <source>
        <dbReference type="ARBA" id="ARBA00022801"/>
    </source>
</evidence>
<evidence type="ECO:0000313" key="4">
    <source>
        <dbReference type="Proteomes" id="UP000307000"/>
    </source>
</evidence>
<dbReference type="CDD" id="cd24158">
    <property type="entry name" value="NUDIX_ADPRase_Rv1700"/>
    <property type="match status" value="1"/>
</dbReference>
<dbReference type="SUPFAM" id="SSF55811">
    <property type="entry name" value="Nudix"/>
    <property type="match status" value="1"/>
</dbReference>
<proteinExistence type="predicted"/>
<dbReference type="PROSITE" id="PS51462">
    <property type="entry name" value="NUDIX"/>
    <property type="match status" value="1"/>
</dbReference>
<dbReference type="InterPro" id="IPR000086">
    <property type="entry name" value="NUDIX_hydrolase_dom"/>
</dbReference>
<dbReference type="Gene3D" id="3.90.79.10">
    <property type="entry name" value="Nucleoside Triphosphate Pyrophosphohydrolase"/>
    <property type="match status" value="1"/>
</dbReference>
<evidence type="ECO:0000313" key="3">
    <source>
        <dbReference type="EMBL" id="QCY46701.1"/>
    </source>
</evidence>
<gene>
    <name evidence="3" type="primary">nudF</name>
    <name evidence="3" type="ORF">GcLGCM259_0949</name>
</gene>
<dbReference type="PANTHER" id="PTHR11839">
    <property type="entry name" value="UDP/ADP-SUGAR PYROPHOSPHATASE"/>
    <property type="match status" value="1"/>
</dbReference>
<dbReference type="AlphaFoldDB" id="A0A5B7WRI7"/>
<sequence length="215" mass="23709">MPHNQHPSDEFSPRTVVSSQTVYDGLIWDVLHDEVDLAPGGPRITRDYVSHPGAVAVVVLDEQDRVLLINQYRHPVGMTLWELPAGLLDVEGEAPLRAAQRELWEEADRTAAQWAVLTDVFLSPGSSSEAMRIFLARQASEVATAERFERTDEEAEMRSDWVPLDEALQAVLGGRIHNPSAVVGILAAHAARAQGYRHLRPADAPFTAHPGLRDS</sequence>